<evidence type="ECO:0000256" key="7">
    <source>
        <dbReference type="ARBA" id="ARBA00022490"/>
    </source>
</evidence>
<dbReference type="PROSITE" id="PS00369">
    <property type="entry name" value="PTS_HPR_HIS"/>
    <property type="match status" value="1"/>
</dbReference>
<dbReference type="InterPro" id="IPR040442">
    <property type="entry name" value="Pyrv_kinase-like_dom_sf"/>
</dbReference>
<evidence type="ECO:0000259" key="14">
    <source>
        <dbReference type="PROSITE" id="PS51093"/>
    </source>
</evidence>
<dbReference type="PROSITE" id="PS00371">
    <property type="entry name" value="PTS_EIIA_TYPE_1_HIS"/>
    <property type="match status" value="1"/>
</dbReference>
<dbReference type="NCBIfam" id="TIGR01003">
    <property type="entry name" value="PTS_HPr_family"/>
    <property type="match status" value="1"/>
</dbReference>
<evidence type="ECO:0000256" key="9">
    <source>
        <dbReference type="ARBA" id="ARBA00022679"/>
    </source>
</evidence>
<dbReference type="Gene3D" id="2.70.70.10">
    <property type="entry name" value="Glucose Permease (Domain IIA)"/>
    <property type="match status" value="1"/>
</dbReference>
<keyword evidence="12" id="KW-0418">Kinase</keyword>
<dbReference type="SUPFAM" id="SSF51621">
    <property type="entry name" value="Phosphoenolpyruvate/pyruvate domain"/>
    <property type="match status" value="1"/>
</dbReference>
<keyword evidence="13" id="KW-0460">Magnesium</keyword>
<evidence type="ECO:0000256" key="11">
    <source>
        <dbReference type="ARBA" id="ARBA00022723"/>
    </source>
</evidence>
<organism evidence="16 17">
    <name type="scientific">Sphingomonas hylomeconis</name>
    <dbReference type="NCBI Taxonomy" id="1395958"/>
    <lineage>
        <taxon>Bacteria</taxon>
        <taxon>Pseudomonadati</taxon>
        <taxon>Pseudomonadota</taxon>
        <taxon>Alphaproteobacteria</taxon>
        <taxon>Sphingomonadales</taxon>
        <taxon>Sphingomonadaceae</taxon>
        <taxon>Sphingomonas</taxon>
    </lineage>
</organism>
<dbReference type="InterPro" id="IPR008731">
    <property type="entry name" value="PTS_EIN"/>
</dbReference>
<dbReference type="SUPFAM" id="SSF55594">
    <property type="entry name" value="HPr-like"/>
    <property type="match status" value="1"/>
</dbReference>
<dbReference type="NCBIfam" id="TIGR00830">
    <property type="entry name" value="PTBA"/>
    <property type="match status" value="1"/>
</dbReference>
<evidence type="ECO:0000313" key="17">
    <source>
        <dbReference type="Proteomes" id="UP001595713"/>
    </source>
</evidence>
<accession>A0ABV7T2W1</accession>
<dbReference type="InterPro" id="IPR036618">
    <property type="entry name" value="PtsI_HPr-bd_sf"/>
</dbReference>
<evidence type="ECO:0000256" key="2">
    <source>
        <dbReference type="ARBA" id="ARBA00001946"/>
    </source>
</evidence>
<dbReference type="InterPro" id="IPR023151">
    <property type="entry name" value="PEP_util_CS"/>
</dbReference>
<dbReference type="InterPro" id="IPR000032">
    <property type="entry name" value="HPr-like"/>
</dbReference>
<evidence type="ECO:0000256" key="13">
    <source>
        <dbReference type="ARBA" id="ARBA00022842"/>
    </source>
</evidence>
<keyword evidence="8" id="KW-0762">Sugar transport</keyword>
<dbReference type="EC" id="2.7.3.9" evidence="5"/>
<feature type="domain" description="HPr" evidence="15">
    <location>
        <begin position="177"/>
        <end position="265"/>
    </location>
</feature>
<dbReference type="Proteomes" id="UP001595713">
    <property type="component" value="Unassembled WGS sequence"/>
</dbReference>
<dbReference type="Pfam" id="PF05524">
    <property type="entry name" value="PEP-utilisers_N"/>
    <property type="match status" value="1"/>
</dbReference>
<dbReference type="InterPro" id="IPR000121">
    <property type="entry name" value="PEP_util_C"/>
</dbReference>
<evidence type="ECO:0000256" key="3">
    <source>
        <dbReference type="ARBA" id="ARBA00004496"/>
    </source>
</evidence>
<keyword evidence="6" id="KW-0813">Transport</keyword>
<evidence type="ECO:0000256" key="6">
    <source>
        <dbReference type="ARBA" id="ARBA00022448"/>
    </source>
</evidence>
<evidence type="ECO:0000313" key="16">
    <source>
        <dbReference type="EMBL" id="MFC3581980.1"/>
    </source>
</evidence>
<evidence type="ECO:0000256" key="5">
    <source>
        <dbReference type="ARBA" id="ARBA00012232"/>
    </source>
</evidence>
<comment type="subcellular location">
    <subcellularLocation>
        <location evidence="3">Cytoplasm</location>
    </subcellularLocation>
</comment>
<evidence type="ECO:0000256" key="1">
    <source>
        <dbReference type="ARBA" id="ARBA00000683"/>
    </source>
</evidence>
<feature type="domain" description="PTS EIIA type-1" evidence="14">
    <location>
        <begin position="28"/>
        <end position="132"/>
    </location>
</feature>
<evidence type="ECO:0000259" key="15">
    <source>
        <dbReference type="PROSITE" id="PS51350"/>
    </source>
</evidence>
<sequence length="846" mass="86559">MSAAAIGPEIEIRAPFSGMLRLLSDVPDAAFAQGLVGEGLAIDPLEERVRAPIDGVIVGLAATGHSVTVKHAHGIEVLIHVGIDTVALGGRGFEPLVAIGQQVRCGDALLRFDADTVGAGAASLLTPILIVGGATLKPAARTPGPIRAGDILFSAIASASPTATDAAGVASDASRSTAHVFVTLTLPHGLHARPSARIAELARRQTATITLSCDGRTADAGSTTNLMTLDARLGAELEIRAVGGQARESALAIADLLETLGAAEAQLVAQAATTAEHRPGRLPPPAAAGRIAGVVASPGLAMGTIFRLDGIDQAVPETGHGVAQERAALDGAVAALSAGLGDTIARATGAAVDIAEAHLAILSDAALVAAADSAIGDGASAAAAWRHASRRQEAELAASANARLRERAIDLRDVERRLLATLSGDDATGALLPPPGAIVLCDELAPSFLIGLPEGLIAGICTARGGTTSHAAILAAAAGIPMLVAAGDRVLALEAGQKAMLDADDGWLDPSPDAALLAWFDAEQARSRDARAQLLQGAAQDCRLADGARIEVFANIGSVADATAAVAQGAEGCGLLRTEFLFAEAASAPDEESQRASYAAIAAALQGRPLIIRTLDVGGDKPLPYLAMPAEENPALGMRGIRVSLQAPDLLRTQLRAILRGVPAEQLRIMLPMVVDVGEIEQVRAIAREECARLGDFPFPQIGIMVETPAAVLLADQLAQHADFLSIGSNDLTQYVLAMDRGNAALVSRVDALHPAVIAAIALTGAAARRHGRWLGLCGGMASDARVAPLLVGLGCVELSAVPRAIPEIKRVLARWSADDCRALADRARGLQSADAVRALLVEESR</sequence>
<keyword evidence="11" id="KW-0479">Metal-binding</keyword>
<dbReference type="InterPro" id="IPR036637">
    <property type="entry name" value="Phosphohistidine_dom_sf"/>
</dbReference>
<dbReference type="Pfam" id="PF00358">
    <property type="entry name" value="PTS_EIIA_1"/>
    <property type="match status" value="1"/>
</dbReference>
<keyword evidence="10" id="KW-0598">Phosphotransferase system</keyword>
<dbReference type="PROSITE" id="PS51350">
    <property type="entry name" value="PTS_HPR_DOM"/>
    <property type="match status" value="1"/>
</dbReference>
<dbReference type="SUPFAM" id="SSF52009">
    <property type="entry name" value="Phosphohistidine domain"/>
    <property type="match status" value="1"/>
</dbReference>
<dbReference type="CDD" id="cd00367">
    <property type="entry name" value="PTS-HPr_like"/>
    <property type="match status" value="1"/>
</dbReference>
<comment type="catalytic activity">
    <reaction evidence="1">
        <text>L-histidyl-[protein] + phosphoenolpyruvate = N(pros)-phospho-L-histidyl-[protein] + pyruvate</text>
        <dbReference type="Rhea" id="RHEA:23880"/>
        <dbReference type="Rhea" id="RHEA-COMP:9745"/>
        <dbReference type="Rhea" id="RHEA-COMP:9746"/>
        <dbReference type="ChEBI" id="CHEBI:15361"/>
        <dbReference type="ChEBI" id="CHEBI:29979"/>
        <dbReference type="ChEBI" id="CHEBI:58702"/>
        <dbReference type="ChEBI" id="CHEBI:64837"/>
        <dbReference type="EC" id="2.7.3.9"/>
    </reaction>
</comment>
<dbReference type="InterPro" id="IPR001020">
    <property type="entry name" value="PTS_HPr_His_P_site"/>
</dbReference>
<dbReference type="PRINTS" id="PR00107">
    <property type="entry name" value="PHOSPHOCPHPR"/>
</dbReference>
<keyword evidence="17" id="KW-1185">Reference proteome</keyword>
<evidence type="ECO:0000256" key="12">
    <source>
        <dbReference type="ARBA" id="ARBA00022777"/>
    </source>
</evidence>
<dbReference type="Gene3D" id="1.10.274.10">
    <property type="entry name" value="PtsI, HPr-binding domain"/>
    <property type="match status" value="1"/>
</dbReference>
<evidence type="ECO:0000256" key="10">
    <source>
        <dbReference type="ARBA" id="ARBA00022683"/>
    </source>
</evidence>
<dbReference type="PROSITE" id="PS51093">
    <property type="entry name" value="PTS_EIIA_TYPE_1"/>
    <property type="match status" value="1"/>
</dbReference>
<keyword evidence="7" id="KW-0963">Cytoplasm</keyword>
<evidence type="ECO:0000256" key="4">
    <source>
        <dbReference type="ARBA" id="ARBA00007837"/>
    </source>
</evidence>
<dbReference type="Pfam" id="PF00381">
    <property type="entry name" value="PTS-HPr"/>
    <property type="match status" value="1"/>
</dbReference>
<dbReference type="Pfam" id="PF00391">
    <property type="entry name" value="PEP-utilizers"/>
    <property type="match status" value="1"/>
</dbReference>
<dbReference type="InterPro" id="IPR035895">
    <property type="entry name" value="HPr-like_sf"/>
</dbReference>
<proteinExistence type="inferred from homology"/>
<dbReference type="InterPro" id="IPR001127">
    <property type="entry name" value="PTS_EIIA_1_perm"/>
</dbReference>
<reference evidence="17" key="1">
    <citation type="journal article" date="2019" name="Int. J. Syst. Evol. Microbiol.">
        <title>The Global Catalogue of Microorganisms (GCM) 10K type strain sequencing project: providing services to taxonomists for standard genome sequencing and annotation.</title>
        <authorList>
            <consortium name="The Broad Institute Genomics Platform"/>
            <consortium name="The Broad Institute Genome Sequencing Center for Infectious Disease"/>
            <person name="Wu L."/>
            <person name="Ma J."/>
        </authorList>
    </citation>
    <scope>NUCLEOTIDE SEQUENCE [LARGE SCALE GENOMIC DNA]</scope>
    <source>
        <strain evidence="17">KCTC 42739</strain>
    </source>
</reference>
<dbReference type="Gene3D" id="3.20.20.60">
    <property type="entry name" value="Phosphoenolpyruvate-binding domains"/>
    <property type="match status" value="1"/>
</dbReference>
<evidence type="ECO:0000256" key="8">
    <source>
        <dbReference type="ARBA" id="ARBA00022597"/>
    </source>
</evidence>
<dbReference type="InterPro" id="IPR006318">
    <property type="entry name" value="PTS_EI-like"/>
</dbReference>
<name>A0ABV7T2W1_9SPHN</name>
<dbReference type="Gene3D" id="3.50.30.10">
    <property type="entry name" value="Phosphohistidine domain"/>
    <property type="match status" value="1"/>
</dbReference>
<protein>
    <recommendedName>
        <fullName evidence="5">phosphoenolpyruvate--protein phosphotransferase</fullName>
        <ecNumber evidence="5">2.7.3.9</ecNumber>
    </recommendedName>
</protein>
<dbReference type="SUPFAM" id="SSF47831">
    <property type="entry name" value="Enzyme I of the PEP:sugar phosphotransferase system HPr-binding (sub)domain"/>
    <property type="match status" value="1"/>
</dbReference>
<dbReference type="PRINTS" id="PR01736">
    <property type="entry name" value="PHPHTRNFRASE"/>
</dbReference>
<dbReference type="RefSeq" id="WP_261294591.1">
    <property type="nucleotide sequence ID" value="NZ_JANQBK010000008.1"/>
</dbReference>
<dbReference type="Gene3D" id="3.30.1340.10">
    <property type="entry name" value="HPr-like"/>
    <property type="match status" value="1"/>
</dbReference>
<dbReference type="GO" id="GO:0008965">
    <property type="term" value="F:phosphoenolpyruvate-protein phosphotransferase activity"/>
    <property type="evidence" value="ECO:0007669"/>
    <property type="project" value="UniProtKB-EC"/>
</dbReference>
<dbReference type="PANTHER" id="PTHR46244:SF6">
    <property type="entry name" value="PHOSPHOENOLPYRUVATE-PROTEIN PHOSPHOTRANSFERASE"/>
    <property type="match status" value="1"/>
</dbReference>
<dbReference type="InterPro" id="IPR008279">
    <property type="entry name" value="PEP-util_enz_mobile_dom"/>
</dbReference>
<dbReference type="PROSITE" id="PS00742">
    <property type="entry name" value="PEP_ENZYMES_2"/>
    <property type="match status" value="1"/>
</dbReference>
<keyword evidence="9 16" id="KW-0808">Transferase</keyword>
<dbReference type="Pfam" id="PF02896">
    <property type="entry name" value="PEP-utilizers_C"/>
    <property type="match status" value="1"/>
</dbReference>
<dbReference type="EMBL" id="JBHRXP010000009">
    <property type="protein sequence ID" value="MFC3581980.1"/>
    <property type="molecule type" value="Genomic_DNA"/>
</dbReference>
<dbReference type="InterPro" id="IPR050499">
    <property type="entry name" value="PEP-utilizing_PTS_enzyme"/>
</dbReference>
<comment type="cofactor">
    <cofactor evidence="2">
        <name>Mg(2+)</name>
        <dbReference type="ChEBI" id="CHEBI:18420"/>
    </cofactor>
</comment>
<comment type="similarity">
    <text evidence="4">Belongs to the PEP-utilizing enzyme family.</text>
</comment>
<dbReference type="NCBIfam" id="TIGR01417">
    <property type="entry name" value="PTS_I_fam"/>
    <property type="match status" value="1"/>
</dbReference>
<comment type="caution">
    <text evidence="16">The sequence shown here is derived from an EMBL/GenBank/DDBJ whole genome shotgun (WGS) entry which is preliminary data.</text>
</comment>
<gene>
    <name evidence="16" type="primary">ptsP</name>
    <name evidence="16" type="ORF">ACFONA_17560</name>
</gene>
<dbReference type="InterPro" id="IPR011055">
    <property type="entry name" value="Dup_hybrid_motif"/>
</dbReference>
<dbReference type="PANTHER" id="PTHR46244">
    <property type="entry name" value="PHOSPHOENOLPYRUVATE-PROTEIN PHOSPHOTRANSFERASE"/>
    <property type="match status" value="1"/>
</dbReference>
<dbReference type="InterPro" id="IPR015813">
    <property type="entry name" value="Pyrv/PenolPyrv_kinase-like_dom"/>
</dbReference>
<dbReference type="SUPFAM" id="SSF51261">
    <property type="entry name" value="Duplicated hybrid motif"/>
    <property type="match status" value="1"/>
</dbReference>